<feature type="signal peptide" evidence="3">
    <location>
        <begin position="1"/>
        <end position="19"/>
    </location>
</feature>
<keyword evidence="2" id="KW-1133">Transmembrane helix</keyword>
<dbReference type="InterPro" id="IPR013783">
    <property type="entry name" value="Ig-like_fold"/>
</dbReference>
<dbReference type="SUPFAM" id="SSF48726">
    <property type="entry name" value="Immunoglobulin"/>
    <property type="match status" value="1"/>
</dbReference>
<evidence type="ECO:0000313" key="6">
    <source>
        <dbReference type="Proteomes" id="UP001152320"/>
    </source>
</evidence>
<dbReference type="AlphaFoldDB" id="A0A9Q1CAZ7"/>
<keyword evidence="6" id="KW-1185">Reference proteome</keyword>
<gene>
    <name evidence="5" type="ORF">HOLleu_12903</name>
</gene>
<keyword evidence="2" id="KW-0812">Transmembrane</keyword>
<dbReference type="InterPro" id="IPR036179">
    <property type="entry name" value="Ig-like_dom_sf"/>
</dbReference>
<dbReference type="InterPro" id="IPR003599">
    <property type="entry name" value="Ig_sub"/>
</dbReference>
<feature type="domain" description="Ig-like" evidence="4">
    <location>
        <begin position="20"/>
        <end position="128"/>
    </location>
</feature>
<evidence type="ECO:0000256" key="2">
    <source>
        <dbReference type="SAM" id="Phobius"/>
    </source>
</evidence>
<dbReference type="SMART" id="SM00409">
    <property type="entry name" value="IG"/>
    <property type="match status" value="1"/>
</dbReference>
<dbReference type="EMBL" id="JAIZAY010000005">
    <property type="protein sequence ID" value="KAJ8041957.1"/>
    <property type="molecule type" value="Genomic_DNA"/>
</dbReference>
<evidence type="ECO:0000256" key="3">
    <source>
        <dbReference type="SAM" id="SignalP"/>
    </source>
</evidence>
<dbReference type="InterPro" id="IPR013151">
    <property type="entry name" value="Immunoglobulin_dom"/>
</dbReference>
<dbReference type="InterPro" id="IPR007110">
    <property type="entry name" value="Ig-like_dom"/>
</dbReference>
<proteinExistence type="predicted"/>
<dbReference type="PROSITE" id="PS50835">
    <property type="entry name" value="IG_LIKE"/>
    <property type="match status" value="1"/>
</dbReference>
<organism evidence="5 6">
    <name type="scientific">Holothuria leucospilota</name>
    <name type="common">Black long sea cucumber</name>
    <name type="synonym">Mertensiothuria leucospilota</name>
    <dbReference type="NCBI Taxonomy" id="206669"/>
    <lineage>
        <taxon>Eukaryota</taxon>
        <taxon>Metazoa</taxon>
        <taxon>Echinodermata</taxon>
        <taxon>Eleutherozoa</taxon>
        <taxon>Echinozoa</taxon>
        <taxon>Holothuroidea</taxon>
        <taxon>Aspidochirotacea</taxon>
        <taxon>Aspidochirotida</taxon>
        <taxon>Holothuriidae</taxon>
        <taxon>Holothuria</taxon>
    </lineage>
</organism>
<reference evidence="5" key="1">
    <citation type="submission" date="2021-10" db="EMBL/GenBank/DDBJ databases">
        <title>Tropical sea cucumber genome reveals ecological adaptation and Cuvierian tubules defense mechanism.</title>
        <authorList>
            <person name="Chen T."/>
        </authorList>
    </citation>
    <scope>NUCLEOTIDE SEQUENCE</scope>
    <source>
        <strain evidence="5">Nanhai2018</strain>
        <tissue evidence="5">Muscle</tissue>
    </source>
</reference>
<feature type="chain" id="PRO_5040413073" description="Ig-like domain-containing protein" evidence="3">
    <location>
        <begin position="20"/>
        <end position="605"/>
    </location>
</feature>
<keyword evidence="2" id="KW-0472">Membrane</keyword>
<accession>A0A9Q1CAZ7</accession>
<dbReference type="Pfam" id="PF00047">
    <property type="entry name" value="ig"/>
    <property type="match status" value="1"/>
</dbReference>
<name>A0A9Q1CAZ7_HOLLE</name>
<comment type="caution">
    <text evidence="5">The sequence shown here is derived from an EMBL/GenBank/DDBJ whole genome shotgun (WGS) entry which is preliminary data.</text>
</comment>
<protein>
    <recommendedName>
        <fullName evidence="4">Ig-like domain-containing protein</fullName>
    </recommendedName>
</protein>
<dbReference type="Proteomes" id="UP001152320">
    <property type="component" value="Chromosome 5"/>
</dbReference>
<feature type="transmembrane region" description="Helical" evidence="2">
    <location>
        <begin position="575"/>
        <end position="596"/>
    </location>
</feature>
<evidence type="ECO:0000256" key="1">
    <source>
        <dbReference type="SAM" id="MobiDB-lite"/>
    </source>
</evidence>
<keyword evidence="3" id="KW-0732">Signal</keyword>
<feature type="region of interest" description="Disordered" evidence="1">
    <location>
        <begin position="353"/>
        <end position="374"/>
    </location>
</feature>
<dbReference type="Gene3D" id="2.60.40.10">
    <property type="entry name" value="Immunoglobulins"/>
    <property type="match status" value="1"/>
</dbReference>
<evidence type="ECO:0000313" key="5">
    <source>
        <dbReference type="EMBL" id="KAJ8041957.1"/>
    </source>
</evidence>
<sequence length="605" mass="67505">MSRFYLCIILSCLVCFSIQQNVRLTQSSKTPSEGEVLTLRCVTASGYDLLQWSLNDKIVVESTTTNNILAPGKSPDQYVATVSNNKIGKRVFRLKINPVTRNDTGLWECMVSSFSGIPASSVSRTNVSVIFLQDPEYPACEIPAFKPLSCTTQGDSLVVLSWAEETHASIDIRAERNSSLATRNSIVYSELEPYDLRPPESTSDDVVCKILENRHCSILKRDIYALASLNVSQGNHGGEIAVSCSVEPSYFRSFLDLSWKHTEKLQGNVVNNGDNSKEVNFGEVTPNLDGIKIICTLVWGVIDYKNVSLRLVVNVPPTTNANFPTPSKTSYSTPSIRPFLEERTTKQFVSDKDDNVNTVEPGPREDTSMSRAAVTPTKETGLIFTSKDGKTKFLAYKFKELEFAPSKTLSPKSTILQEMTTKQSVDKDENVKTVERGQRNVIKVNTKPDSRGVVTPTTVTEADFIFTFMDETSKFSHEFGELESKSTMSSSKSTIRPFLEEMTTKPTFDKKDKKTVKPWPRVYITVTTKPESLDVVTPTTEPIFTLMDGTTEFYYEFEKIGAQGKIHSIFTTFPFMAPIMLCTAFVLGMVCTCILCKLKKRVLCL</sequence>
<evidence type="ECO:0000259" key="4">
    <source>
        <dbReference type="PROSITE" id="PS50835"/>
    </source>
</evidence>